<keyword evidence="7" id="KW-0175">Coiled coil</keyword>
<dbReference type="InterPro" id="IPR036640">
    <property type="entry name" value="ABC1_TM_sf"/>
</dbReference>
<comment type="caution">
    <text evidence="11">The sequence shown here is derived from an EMBL/GenBank/DDBJ whole genome shotgun (WGS) entry which is preliminary data.</text>
</comment>
<dbReference type="Gene3D" id="1.20.1560.10">
    <property type="entry name" value="ABC transporter type 1, transmembrane domain"/>
    <property type="match status" value="1"/>
</dbReference>
<proteinExistence type="predicted"/>
<dbReference type="OrthoDB" id="9762778at2"/>
<dbReference type="PROSITE" id="PS50893">
    <property type="entry name" value="ABC_TRANSPORTER_2"/>
    <property type="match status" value="1"/>
</dbReference>
<keyword evidence="4 11" id="KW-0067">ATP-binding</keyword>
<dbReference type="Pfam" id="PF00664">
    <property type="entry name" value="ABC_membrane"/>
    <property type="match status" value="1"/>
</dbReference>
<dbReference type="Gene3D" id="3.40.50.300">
    <property type="entry name" value="P-loop containing nucleotide triphosphate hydrolases"/>
    <property type="match status" value="1"/>
</dbReference>
<dbReference type="GO" id="GO:0005524">
    <property type="term" value="F:ATP binding"/>
    <property type="evidence" value="ECO:0007669"/>
    <property type="project" value="UniProtKB-KW"/>
</dbReference>
<evidence type="ECO:0000259" key="10">
    <source>
        <dbReference type="PROSITE" id="PS50929"/>
    </source>
</evidence>
<comment type="subcellular location">
    <subcellularLocation>
        <location evidence="1">Cell membrane</location>
        <topology evidence="1">Multi-pass membrane protein</topology>
    </subcellularLocation>
</comment>
<dbReference type="InterPro" id="IPR027417">
    <property type="entry name" value="P-loop_NTPase"/>
</dbReference>
<keyword evidence="12" id="KW-1185">Reference proteome</keyword>
<dbReference type="InterPro" id="IPR039421">
    <property type="entry name" value="Type_1_exporter"/>
</dbReference>
<evidence type="ECO:0000313" key="11">
    <source>
        <dbReference type="EMBL" id="TGK06858.1"/>
    </source>
</evidence>
<dbReference type="InterPro" id="IPR011527">
    <property type="entry name" value="ABC1_TM_dom"/>
</dbReference>
<organism evidence="11 12">
    <name type="scientific">Leptospira semungkisensis</name>
    <dbReference type="NCBI Taxonomy" id="2484985"/>
    <lineage>
        <taxon>Bacteria</taxon>
        <taxon>Pseudomonadati</taxon>
        <taxon>Spirochaetota</taxon>
        <taxon>Spirochaetia</taxon>
        <taxon>Leptospirales</taxon>
        <taxon>Leptospiraceae</taxon>
        <taxon>Leptospira</taxon>
    </lineage>
</organism>
<gene>
    <name evidence="11" type="ORF">EHO59_01660</name>
</gene>
<dbReference type="CDD" id="cd03251">
    <property type="entry name" value="ABCC_MsbA"/>
    <property type="match status" value="1"/>
</dbReference>
<dbReference type="GO" id="GO:0015421">
    <property type="term" value="F:ABC-type oligopeptide transporter activity"/>
    <property type="evidence" value="ECO:0007669"/>
    <property type="project" value="TreeGrafter"/>
</dbReference>
<dbReference type="AlphaFoldDB" id="A0A4R9G5M3"/>
<sequence length="635" mass="71731">MKIFFRLMSYSVRYKYRFSLGIAFALLTAVLNAVSLTSIIPLFDTMAADPNARFQFEFTAAEQEIITKEESSIGIRLNPLERAKKVLIDLKRWSNGRTKYMEPKQVVWAVCLFILPLYGLKLLTYLASVYCLATAGYWAVRDIRQELFEKNQMLPLTFFFKEKTGMLMSRIINDVEVVAAVISSNFRDATINFFYVVTHLLVLLYLNTELLLIACGTVPLIILPVTLFTKKITKSTERLQEKMADLNANLQEMISGIKVIRVFNTEKFEKEKFQKINQNVYRRNFKGQYYLQIAPSLVELTSSLVVLGFFALGAKFILAGNVDSPFTVGQFMVFLLTLLFLLRPLTQLSQMVGKVSQAIIAGRRIFEIIDLETEDHSEEEKLKSFKLSDSISFRNINFAYPGTNSEVLKDINLDVKIGETVAIVGASGCGKSTLMDLIPRFFDPNIGSIEFDGKNIKDFSLADLRKKIGIVTQDIFLFHGKVADNIAYGKPGANRKDVIRAARLAHAHDFIKQMDNGYDSILGVRGLNLSGGQRQRLVIARALLRDPEIMILDEATSALDAESERLVSDAFRRLFANRTTFVIAHRLSTIKDIPRILVMDNGRIIEEGSHTSLMEKNGIYRKLTDNQYAGAGILP</sequence>
<keyword evidence="5 8" id="KW-1133">Transmembrane helix</keyword>
<dbReference type="InterPro" id="IPR017871">
    <property type="entry name" value="ABC_transporter-like_CS"/>
</dbReference>
<dbReference type="EMBL" id="RQEP01000005">
    <property type="protein sequence ID" value="TGK06858.1"/>
    <property type="molecule type" value="Genomic_DNA"/>
</dbReference>
<evidence type="ECO:0000256" key="8">
    <source>
        <dbReference type="SAM" id="Phobius"/>
    </source>
</evidence>
<dbReference type="InterPro" id="IPR003439">
    <property type="entry name" value="ABC_transporter-like_ATP-bd"/>
</dbReference>
<dbReference type="PANTHER" id="PTHR43394">
    <property type="entry name" value="ATP-DEPENDENT PERMEASE MDL1, MITOCHONDRIAL"/>
    <property type="match status" value="1"/>
</dbReference>
<dbReference type="SMART" id="SM00382">
    <property type="entry name" value="AAA"/>
    <property type="match status" value="1"/>
</dbReference>
<feature type="transmembrane region" description="Helical" evidence="8">
    <location>
        <begin position="189"/>
        <end position="205"/>
    </location>
</feature>
<dbReference type="RefSeq" id="WP_135584125.1">
    <property type="nucleotide sequence ID" value="NZ_RQEP01000005.1"/>
</dbReference>
<dbReference type="SUPFAM" id="SSF90123">
    <property type="entry name" value="ABC transporter transmembrane region"/>
    <property type="match status" value="1"/>
</dbReference>
<evidence type="ECO:0000256" key="7">
    <source>
        <dbReference type="SAM" id="Coils"/>
    </source>
</evidence>
<dbReference type="Pfam" id="PF00005">
    <property type="entry name" value="ABC_tran"/>
    <property type="match status" value="1"/>
</dbReference>
<evidence type="ECO:0000256" key="1">
    <source>
        <dbReference type="ARBA" id="ARBA00004651"/>
    </source>
</evidence>
<feature type="transmembrane region" description="Helical" evidence="8">
    <location>
        <begin position="289"/>
        <end position="312"/>
    </location>
</feature>
<dbReference type="PANTHER" id="PTHR43394:SF1">
    <property type="entry name" value="ATP-BINDING CASSETTE SUB-FAMILY B MEMBER 10, MITOCHONDRIAL"/>
    <property type="match status" value="1"/>
</dbReference>
<evidence type="ECO:0000256" key="3">
    <source>
        <dbReference type="ARBA" id="ARBA00022741"/>
    </source>
</evidence>
<dbReference type="SUPFAM" id="SSF52540">
    <property type="entry name" value="P-loop containing nucleoside triphosphate hydrolases"/>
    <property type="match status" value="1"/>
</dbReference>
<feature type="domain" description="ABC transporter" evidence="9">
    <location>
        <begin position="391"/>
        <end position="626"/>
    </location>
</feature>
<dbReference type="InterPro" id="IPR003593">
    <property type="entry name" value="AAA+_ATPase"/>
</dbReference>
<feature type="transmembrane region" description="Helical" evidence="8">
    <location>
        <begin position="211"/>
        <end position="229"/>
    </location>
</feature>
<dbReference type="FunFam" id="3.40.50.300:FF:000218">
    <property type="entry name" value="Multidrug ABC transporter ATP-binding protein"/>
    <property type="match status" value="1"/>
</dbReference>
<name>A0A4R9G5M3_9LEPT</name>
<dbReference type="GO" id="GO:0016887">
    <property type="term" value="F:ATP hydrolysis activity"/>
    <property type="evidence" value="ECO:0007669"/>
    <property type="project" value="InterPro"/>
</dbReference>
<keyword evidence="3" id="KW-0547">Nucleotide-binding</keyword>
<evidence type="ECO:0000256" key="6">
    <source>
        <dbReference type="ARBA" id="ARBA00023136"/>
    </source>
</evidence>
<keyword evidence="6 8" id="KW-0472">Membrane</keyword>
<accession>A0A4R9G5M3</accession>
<dbReference type="PROSITE" id="PS00211">
    <property type="entry name" value="ABC_TRANSPORTER_1"/>
    <property type="match status" value="1"/>
</dbReference>
<feature type="transmembrane region" description="Helical" evidence="8">
    <location>
        <begin position="107"/>
        <end position="140"/>
    </location>
</feature>
<dbReference type="GO" id="GO:0005886">
    <property type="term" value="C:plasma membrane"/>
    <property type="evidence" value="ECO:0007669"/>
    <property type="project" value="UniProtKB-SubCell"/>
</dbReference>
<reference evidence="11" key="1">
    <citation type="journal article" date="2019" name="PLoS Negl. Trop. Dis.">
        <title>Revisiting the worldwide diversity of Leptospira species in the environment.</title>
        <authorList>
            <person name="Vincent A.T."/>
            <person name="Schiettekatte O."/>
            <person name="Bourhy P."/>
            <person name="Veyrier F.J."/>
            <person name="Picardeau M."/>
        </authorList>
    </citation>
    <scope>NUCLEOTIDE SEQUENCE [LARGE SCALE GENOMIC DNA]</scope>
    <source>
        <strain evidence="11">SSS9</strain>
    </source>
</reference>
<protein>
    <submittedName>
        <fullName evidence="11">ABC transporter ATP-binding protein</fullName>
    </submittedName>
</protein>
<feature type="domain" description="ABC transmembrane type-1" evidence="10">
    <location>
        <begin position="20"/>
        <end position="357"/>
    </location>
</feature>
<evidence type="ECO:0000256" key="2">
    <source>
        <dbReference type="ARBA" id="ARBA00022692"/>
    </source>
</evidence>
<dbReference type="Proteomes" id="UP000297453">
    <property type="component" value="Unassembled WGS sequence"/>
</dbReference>
<evidence type="ECO:0000259" key="9">
    <source>
        <dbReference type="PROSITE" id="PS50893"/>
    </source>
</evidence>
<keyword evidence="2 8" id="KW-0812">Transmembrane</keyword>
<feature type="transmembrane region" description="Helical" evidence="8">
    <location>
        <begin position="324"/>
        <end position="342"/>
    </location>
</feature>
<evidence type="ECO:0000256" key="5">
    <source>
        <dbReference type="ARBA" id="ARBA00022989"/>
    </source>
</evidence>
<dbReference type="PROSITE" id="PS50929">
    <property type="entry name" value="ABC_TM1F"/>
    <property type="match status" value="1"/>
</dbReference>
<evidence type="ECO:0000313" key="12">
    <source>
        <dbReference type="Proteomes" id="UP000297453"/>
    </source>
</evidence>
<evidence type="ECO:0000256" key="4">
    <source>
        <dbReference type="ARBA" id="ARBA00022840"/>
    </source>
</evidence>
<feature type="coiled-coil region" evidence="7">
    <location>
        <begin position="229"/>
        <end position="256"/>
    </location>
</feature>